<dbReference type="Proteomes" id="UP000198575">
    <property type="component" value="Unassembled WGS sequence"/>
</dbReference>
<dbReference type="STRING" id="578942.SAMN05216289_12612"/>
<evidence type="ECO:0000313" key="8">
    <source>
        <dbReference type="Proteomes" id="UP000198575"/>
    </source>
</evidence>
<keyword evidence="4" id="KW-0812">Transmembrane</keyword>
<evidence type="ECO:0000256" key="5">
    <source>
        <dbReference type="SAM" id="SignalP"/>
    </source>
</evidence>
<feature type="signal peptide" evidence="5">
    <location>
        <begin position="1"/>
        <end position="24"/>
    </location>
</feature>
<sequence>MSVQSTLCMAVGLFGLLLAGFADATVEAVELTPSSEIVALASATRYAVDPSAKATAQEQFARIDSDDFQPLPHSNATFGFVEGAYWFHTRLSNRDPDTHRRILVLSYVLLDEIDVYLRRADGSITHAASGDSRPFSARALRYRAPNFVIDLGTGEQGDLLVRARSKSSMQVPLTLYSQKAFFELARDAQLGVGIYYGMLLALLLYNLVLFVSLRDQNYLYYTLYVAGFGFVQLCLNGLAFEYLWPNSPWLANVAVPVSMSLGMLFMHQFVRVFLDLKRCMPLGNKIILGFIAFHTIMFVLSFMIDYRIAVLLGTAAVFPGATAILLVSLILVRRGDPAARILMVAWTMLLIGTAAYAMVSFGFLPKVFLTEYGMQVGSALEMILLSFALAYRFAVLRDENVRIVESARNELERRVDERTLELSTTLTELAHANDRLRESSLRDGLTGAYNRRYFDAAFEPLLEECRAAGKPFSVLVADIDHFKHINDEAGHLVGDDCLRLAASVVGQIVGQGGSVVRYGGEEFVVLLPGVDEPAMRDCAEAIRFRIADSPLTINGESLSMTISIGGATSRADQDGSAMSLLQRADAAMYSAKHDGRNRIAIA</sequence>
<evidence type="ECO:0000256" key="1">
    <source>
        <dbReference type="ARBA" id="ARBA00001946"/>
    </source>
</evidence>
<keyword evidence="4" id="KW-1133">Transmembrane helix</keyword>
<feature type="transmembrane region" description="Helical" evidence="4">
    <location>
        <begin position="310"/>
        <end position="332"/>
    </location>
</feature>
<dbReference type="NCBIfam" id="TIGR00254">
    <property type="entry name" value="GGDEF"/>
    <property type="match status" value="1"/>
</dbReference>
<feature type="transmembrane region" description="Helical" evidence="4">
    <location>
        <begin position="286"/>
        <end position="304"/>
    </location>
</feature>
<dbReference type="GO" id="GO:1902201">
    <property type="term" value="P:negative regulation of bacterial-type flagellum-dependent cell motility"/>
    <property type="evidence" value="ECO:0007669"/>
    <property type="project" value="TreeGrafter"/>
</dbReference>
<dbReference type="Pfam" id="PF07696">
    <property type="entry name" value="7TMR-DISMED2"/>
    <property type="match status" value="1"/>
</dbReference>
<dbReference type="InterPro" id="IPR050469">
    <property type="entry name" value="Diguanylate_Cyclase"/>
</dbReference>
<feature type="transmembrane region" description="Helical" evidence="4">
    <location>
        <begin position="249"/>
        <end position="274"/>
    </location>
</feature>
<dbReference type="Pfam" id="PF00990">
    <property type="entry name" value="GGDEF"/>
    <property type="match status" value="1"/>
</dbReference>
<dbReference type="InterPro" id="IPR043128">
    <property type="entry name" value="Rev_trsase/Diguanyl_cyclase"/>
</dbReference>
<evidence type="ECO:0000259" key="6">
    <source>
        <dbReference type="PROSITE" id="PS50887"/>
    </source>
</evidence>
<dbReference type="PROSITE" id="PS50887">
    <property type="entry name" value="GGDEF"/>
    <property type="match status" value="1"/>
</dbReference>
<comment type="cofactor">
    <cofactor evidence="1">
        <name>Mg(2+)</name>
        <dbReference type="ChEBI" id="CHEBI:18420"/>
    </cofactor>
</comment>
<evidence type="ECO:0000313" key="7">
    <source>
        <dbReference type="EMBL" id="SFN49877.1"/>
    </source>
</evidence>
<name>A0A1I4ZI95_9GAMM</name>
<comment type="catalytic activity">
    <reaction evidence="3">
        <text>2 GTP = 3',3'-c-di-GMP + 2 diphosphate</text>
        <dbReference type="Rhea" id="RHEA:24898"/>
        <dbReference type="ChEBI" id="CHEBI:33019"/>
        <dbReference type="ChEBI" id="CHEBI:37565"/>
        <dbReference type="ChEBI" id="CHEBI:58805"/>
        <dbReference type="EC" id="2.7.7.65"/>
    </reaction>
</comment>
<feature type="transmembrane region" description="Helical" evidence="4">
    <location>
        <begin position="218"/>
        <end position="243"/>
    </location>
</feature>
<dbReference type="EC" id="2.7.7.65" evidence="2"/>
<feature type="domain" description="GGDEF" evidence="6">
    <location>
        <begin position="470"/>
        <end position="602"/>
    </location>
</feature>
<keyword evidence="8" id="KW-1185">Reference proteome</keyword>
<dbReference type="GO" id="GO:0052621">
    <property type="term" value="F:diguanylate cyclase activity"/>
    <property type="evidence" value="ECO:0007669"/>
    <property type="project" value="UniProtKB-EC"/>
</dbReference>
<feature type="chain" id="PRO_5011441945" description="diguanylate cyclase" evidence="5">
    <location>
        <begin position="25"/>
        <end position="602"/>
    </location>
</feature>
<dbReference type="SMART" id="SM00267">
    <property type="entry name" value="GGDEF"/>
    <property type="match status" value="1"/>
</dbReference>
<dbReference type="CDD" id="cd01949">
    <property type="entry name" value="GGDEF"/>
    <property type="match status" value="1"/>
</dbReference>
<proteinExistence type="predicted"/>
<feature type="transmembrane region" description="Helical" evidence="4">
    <location>
        <begin position="193"/>
        <end position="211"/>
    </location>
</feature>
<dbReference type="Pfam" id="PF07695">
    <property type="entry name" value="7TMR-DISM_7TM"/>
    <property type="match status" value="1"/>
</dbReference>
<keyword evidence="5" id="KW-0732">Signal</keyword>
<dbReference type="AlphaFoldDB" id="A0A1I4ZI95"/>
<organism evidence="7 8">
    <name type="scientific">Dokdonella immobilis</name>
    <dbReference type="NCBI Taxonomy" id="578942"/>
    <lineage>
        <taxon>Bacteria</taxon>
        <taxon>Pseudomonadati</taxon>
        <taxon>Pseudomonadota</taxon>
        <taxon>Gammaproteobacteria</taxon>
        <taxon>Lysobacterales</taxon>
        <taxon>Rhodanobacteraceae</taxon>
        <taxon>Dokdonella</taxon>
    </lineage>
</organism>
<gene>
    <name evidence="7" type="ORF">SAMN05216289_12612</name>
</gene>
<dbReference type="InterPro" id="IPR029787">
    <property type="entry name" value="Nucleotide_cyclase"/>
</dbReference>
<dbReference type="PANTHER" id="PTHR45138">
    <property type="entry name" value="REGULATORY COMPONENTS OF SENSORY TRANSDUCTION SYSTEM"/>
    <property type="match status" value="1"/>
</dbReference>
<dbReference type="InterPro" id="IPR011623">
    <property type="entry name" value="7TMR_DISM_rcpt_extracell_dom1"/>
</dbReference>
<dbReference type="SUPFAM" id="SSF55073">
    <property type="entry name" value="Nucleotide cyclase"/>
    <property type="match status" value="1"/>
</dbReference>
<protein>
    <recommendedName>
        <fullName evidence="2">diguanylate cyclase</fullName>
        <ecNumber evidence="2">2.7.7.65</ecNumber>
    </recommendedName>
</protein>
<dbReference type="FunFam" id="3.30.70.270:FF:000001">
    <property type="entry name" value="Diguanylate cyclase domain protein"/>
    <property type="match status" value="1"/>
</dbReference>
<reference evidence="7 8" key="1">
    <citation type="submission" date="2016-10" db="EMBL/GenBank/DDBJ databases">
        <authorList>
            <person name="de Groot N.N."/>
        </authorList>
    </citation>
    <scope>NUCLEOTIDE SEQUENCE [LARGE SCALE GENOMIC DNA]</scope>
    <source>
        <strain evidence="7 8">CGMCC 1.7659</strain>
    </source>
</reference>
<dbReference type="Gene3D" id="2.60.40.2380">
    <property type="match status" value="1"/>
</dbReference>
<dbReference type="GO" id="GO:0043709">
    <property type="term" value="P:cell adhesion involved in single-species biofilm formation"/>
    <property type="evidence" value="ECO:0007669"/>
    <property type="project" value="TreeGrafter"/>
</dbReference>
<evidence type="ECO:0000256" key="4">
    <source>
        <dbReference type="SAM" id="Phobius"/>
    </source>
</evidence>
<accession>A0A1I4ZI95</accession>
<dbReference type="Gene3D" id="3.30.70.270">
    <property type="match status" value="1"/>
</dbReference>
<feature type="transmembrane region" description="Helical" evidence="4">
    <location>
        <begin position="344"/>
        <end position="364"/>
    </location>
</feature>
<dbReference type="InterPro" id="IPR000160">
    <property type="entry name" value="GGDEF_dom"/>
</dbReference>
<dbReference type="EMBL" id="FOVF01000026">
    <property type="protein sequence ID" value="SFN49877.1"/>
    <property type="molecule type" value="Genomic_DNA"/>
</dbReference>
<dbReference type="PANTHER" id="PTHR45138:SF9">
    <property type="entry name" value="DIGUANYLATE CYCLASE DGCM-RELATED"/>
    <property type="match status" value="1"/>
</dbReference>
<dbReference type="InterPro" id="IPR011622">
    <property type="entry name" value="7TMR_DISM_rcpt_extracell_dom2"/>
</dbReference>
<keyword evidence="4" id="KW-0472">Membrane</keyword>
<evidence type="ECO:0000256" key="3">
    <source>
        <dbReference type="ARBA" id="ARBA00034247"/>
    </source>
</evidence>
<dbReference type="RefSeq" id="WP_175498115.1">
    <property type="nucleotide sequence ID" value="NZ_FOVF01000026.1"/>
</dbReference>
<evidence type="ECO:0000256" key="2">
    <source>
        <dbReference type="ARBA" id="ARBA00012528"/>
    </source>
</evidence>
<feature type="transmembrane region" description="Helical" evidence="4">
    <location>
        <begin position="376"/>
        <end position="394"/>
    </location>
</feature>
<dbReference type="GO" id="GO:0005886">
    <property type="term" value="C:plasma membrane"/>
    <property type="evidence" value="ECO:0007669"/>
    <property type="project" value="TreeGrafter"/>
</dbReference>